<dbReference type="EMBL" id="CP000108">
    <property type="protein sequence ID" value="ABB28007.1"/>
    <property type="molecule type" value="Genomic_DNA"/>
</dbReference>
<sequence length="132" mass="15493">MIRDLFFNIAPAISTLFKLGFEPKEECFYELTIDQYEQLRKDGEDITETLYMILPEESKYMDNDIIVVNEQEKNSLLKAKKVIENYCEKGGKVFNSYQDKLTYVSNLLPSVFTEDSNFRKCHLKLVEPNQSK</sequence>
<reference evidence="1" key="1">
    <citation type="submission" date="2005-08" db="EMBL/GenBank/DDBJ databases">
        <title>Complete sequence of Chlorobium chlorochromatii CaD3.</title>
        <authorList>
            <person name="Copeland A."/>
            <person name="Lucas S."/>
            <person name="Lapidus A."/>
            <person name="Barry K."/>
            <person name="Detter J.C."/>
            <person name="Glavina T."/>
            <person name="Hammon N."/>
            <person name="Israni S."/>
            <person name="Pitluck S."/>
            <person name="Bryant D."/>
            <person name="Schmutz J."/>
            <person name="Larimer F."/>
            <person name="Land M."/>
            <person name="Kyrpides N."/>
            <person name="Ivanova N."/>
            <person name="Richardson P."/>
        </authorList>
    </citation>
    <scope>NUCLEOTIDE SEQUENCE [LARGE SCALE GENOMIC DNA]</scope>
    <source>
        <strain evidence="1">CaD3</strain>
    </source>
</reference>
<dbReference type="eggNOG" id="ENOG5033DDJ">
    <property type="taxonomic scope" value="Bacteria"/>
</dbReference>
<proteinExistence type="predicted"/>
<dbReference type="KEGG" id="cch:Cag_0736"/>
<dbReference type="AlphaFoldDB" id="Q3ASL8"/>
<accession>Q3ASL8</accession>
<dbReference type="OrthoDB" id="1098235at2"/>
<gene>
    <name evidence="1" type="ordered locus">Cag_0736</name>
</gene>
<dbReference type="HOGENOM" id="CLU_157063_0_0_10"/>
<protein>
    <submittedName>
        <fullName evidence="1">Uncharacterized protein</fullName>
    </submittedName>
</protein>
<name>Q3ASL8_CHLCH</name>
<evidence type="ECO:0000313" key="1">
    <source>
        <dbReference type="EMBL" id="ABB28007.1"/>
    </source>
</evidence>
<organism evidence="1">
    <name type="scientific">Chlorobium chlorochromatii (strain CaD3)</name>
    <dbReference type="NCBI Taxonomy" id="340177"/>
    <lineage>
        <taxon>Bacteria</taxon>
        <taxon>Pseudomonadati</taxon>
        <taxon>Chlorobiota</taxon>
        <taxon>Chlorobiia</taxon>
        <taxon>Chlorobiales</taxon>
        <taxon>Chlorobiaceae</taxon>
        <taxon>Chlorobium/Pelodictyon group</taxon>
        <taxon>Chlorobium</taxon>
    </lineage>
</organism>